<comment type="catalytic activity">
    <reaction evidence="1 8">
        <text>Cleavage of hydrophobic, N-terminal signal or leader sequences from secreted and periplasmic proteins.</text>
        <dbReference type="EC" id="3.4.21.89"/>
    </reaction>
</comment>
<dbReference type="RefSeq" id="WP_109837543.1">
    <property type="nucleotide sequence ID" value="NZ_QGKM01000023.1"/>
</dbReference>
<dbReference type="InterPro" id="IPR019756">
    <property type="entry name" value="Pept_S26A_signal_pept_1_Ser-AS"/>
</dbReference>
<feature type="active site" evidence="7">
    <location>
        <position position="71"/>
    </location>
</feature>
<dbReference type="OrthoDB" id="9815782at2"/>
<sequence length="263" mass="30019">MEVFYGLEFWLVLATLICGVILLIYRFVMGKKKAANEPMLVDYARSFFPVLLVVVLLRSFVIEPFRIPSGSMIPTLEIGDFIIVKKYAYGIRLPVINKKIIETGEPKRGDVVVFKYPVDPKINFIKRLVGLPGDRIEWTSDKRLTINGKLIDEKGLDAYPYTTSQGQKLDVAQFEETLPSVDGERKHKIIVMPGMGRRPGEYVVPEGHYFMMGDNRDNSSDSRYWGFMPEKYLVGKASFVWLHWNWQSGGDGFSFSRIGTSLD</sequence>
<dbReference type="PROSITE" id="PS00761">
    <property type="entry name" value="SPASE_I_3"/>
    <property type="match status" value="1"/>
</dbReference>
<protein>
    <recommendedName>
        <fullName evidence="4 8">Signal peptidase I</fullName>
        <ecNumber evidence="3 8">3.4.21.89</ecNumber>
    </recommendedName>
</protein>
<evidence type="ECO:0000256" key="6">
    <source>
        <dbReference type="ARBA" id="ARBA00022801"/>
    </source>
</evidence>
<dbReference type="CDD" id="cd06530">
    <property type="entry name" value="S26_SPase_I"/>
    <property type="match status" value="1"/>
</dbReference>
<dbReference type="Gene3D" id="2.10.109.10">
    <property type="entry name" value="Umud Fragment, subunit A"/>
    <property type="match status" value="1"/>
</dbReference>
<evidence type="ECO:0000256" key="5">
    <source>
        <dbReference type="ARBA" id="ARBA00022670"/>
    </source>
</evidence>
<dbReference type="NCBIfam" id="TIGR02227">
    <property type="entry name" value="sigpep_I_bact"/>
    <property type="match status" value="1"/>
</dbReference>
<dbReference type="GO" id="GO:0009003">
    <property type="term" value="F:signal peptidase activity"/>
    <property type="evidence" value="ECO:0007669"/>
    <property type="project" value="UniProtKB-EC"/>
</dbReference>
<feature type="transmembrane region" description="Helical" evidence="8">
    <location>
        <begin position="6"/>
        <end position="28"/>
    </location>
</feature>
<dbReference type="Pfam" id="PF10502">
    <property type="entry name" value="Peptidase_S26"/>
    <property type="match status" value="1"/>
</dbReference>
<dbReference type="PRINTS" id="PR00727">
    <property type="entry name" value="LEADERPTASE"/>
</dbReference>
<evidence type="ECO:0000256" key="2">
    <source>
        <dbReference type="ARBA" id="ARBA00009370"/>
    </source>
</evidence>
<feature type="transmembrane region" description="Helical" evidence="8">
    <location>
        <begin position="40"/>
        <end position="61"/>
    </location>
</feature>
<dbReference type="PANTHER" id="PTHR43390:SF1">
    <property type="entry name" value="CHLOROPLAST PROCESSING PEPTIDASE"/>
    <property type="match status" value="1"/>
</dbReference>
<dbReference type="EMBL" id="QGKM01000023">
    <property type="protein sequence ID" value="PWQ97727.1"/>
    <property type="molecule type" value="Genomic_DNA"/>
</dbReference>
<gene>
    <name evidence="10" type="primary">lepB</name>
    <name evidence="10" type="ORF">DKW60_10160</name>
</gene>
<name>A0A317CH48_9GAMM</name>
<keyword evidence="8" id="KW-0812">Transmembrane</keyword>
<evidence type="ECO:0000256" key="7">
    <source>
        <dbReference type="PIRSR" id="PIRSR600223-1"/>
    </source>
</evidence>
<evidence type="ECO:0000259" key="9">
    <source>
        <dbReference type="Pfam" id="PF10502"/>
    </source>
</evidence>
<dbReference type="Proteomes" id="UP000245539">
    <property type="component" value="Unassembled WGS sequence"/>
</dbReference>
<dbReference type="SUPFAM" id="SSF51306">
    <property type="entry name" value="LexA/Signal peptidase"/>
    <property type="match status" value="1"/>
</dbReference>
<reference evidence="10 11" key="1">
    <citation type="submission" date="2018-05" db="EMBL/GenBank/DDBJ databases">
        <title>Leucothrix arctica sp. nov., isolated from Arctic seawater.</title>
        <authorList>
            <person name="Choi A."/>
            <person name="Baek K."/>
        </authorList>
    </citation>
    <scope>NUCLEOTIDE SEQUENCE [LARGE SCALE GENOMIC DNA]</scope>
    <source>
        <strain evidence="10 11">JCM 18388</strain>
    </source>
</reference>
<feature type="active site" evidence="7">
    <location>
        <position position="126"/>
    </location>
</feature>
<dbReference type="GO" id="GO:0004252">
    <property type="term" value="F:serine-type endopeptidase activity"/>
    <property type="evidence" value="ECO:0007669"/>
    <property type="project" value="InterPro"/>
</dbReference>
<dbReference type="EC" id="3.4.21.89" evidence="3 8"/>
<dbReference type="InterPro" id="IPR019533">
    <property type="entry name" value="Peptidase_S26"/>
</dbReference>
<comment type="caution">
    <text evidence="10">The sequence shown here is derived from an EMBL/GenBank/DDBJ whole genome shotgun (WGS) entry which is preliminary data.</text>
</comment>
<evidence type="ECO:0000313" key="10">
    <source>
        <dbReference type="EMBL" id="PWQ97727.1"/>
    </source>
</evidence>
<accession>A0A317CH48</accession>
<evidence type="ECO:0000256" key="3">
    <source>
        <dbReference type="ARBA" id="ARBA00013208"/>
    </source>
</evidence>
<keyword evidence="6 8" id="KW-0378">Hydrolase</keyword>
<keyword evidence="5 8" id="KW-0645">Protease</keyword>
<comment type="similarity">
    <text evidence="2 8">Belongs to the peptidase S26 family.</text>
</comment>
<feature type="domain" description="Peptidase S26" evidence="9">
    <location>
        <begin position="41"/>
        <end position="241"/>
    </location>
</feature>
<keyword evidence="8" id="KW-0472">Membrane</keyword>
<comment type="subcellular location">
    <subcellularLocation>
        <location evidence="8">Membrane</location>
        <topology evidence="8">Multi-pass membrane protein</topology>
    </subcellularLocation>
</comment>
<dbReference type="PANTHER" id="PTHR43390">
    <property type="entry name" value="SIGNAL PEPTIDASE I"/>
    <property type="match status" value="1"/>
</dbReference>
<dbReference type="PROSITE" id="PS00501">
    <property type="entry name" value="SPASE_I_1"/>
    <property type="match status" value="1"/>
</dbReference>
<dbReference type="InterPro" id="IPR019758">
    <property type="entry name" value="Pept_S26A_signal_pept_1_CS"/>
</dbReference>
<evidence type="ECO:0000256" key="4">
    <source>
        <dbReference type="ARBA" id="ARBA00019232"/>
    </source>
</evidence>
<evidence type="ECO:0000256" key="8">
    <source>
        <dbReference type="RuleBase" id="RU362042"/>
    </source>
</evidence>
<dbReference type="GO" id="GO:0016020">
    <property type="term" value="C:membrane"/>
    <property type="evidence" value="ECO:0007669"/>
    <property type="project" value="UniProtKB-SubCell"/>
</dbReference>
<dbReference type="GO" id="GO:0006465">
    <property type="term" value="P:signal peptide processing"/>
    <property type="evidence" value="ECO:0007669"/>
    <property type="project" value="InterPro"/>
</dbReference>
<keyword evidence="8" id="KW-1133">Transmembrane helix</keyword>
<proteinExistence type="inferred from homology"/>
<dbReference type="InterPro" id="IPR036286">
    <property type="entry name" value="LexA/Signal_pep-like_sf"/>
</dbReference>
<evidence type="ECO:0000256" key="1">
    <source>
        <dbReference type="ARBA" id="ARBA00000677"/>
    </source>
</evidence>
<organism evidence="10 11">
    <name type="scientific">Leucothrix pacifica</name>
    <dbReference type="NCBI Taxonomy" id="1247513"/>
    <lineage>
        <taxon>Bacteria</taxon>
        <taxon>Pseudomonadati</taxon>
        <taxon>Pseudomonadota</taxon>
        <taxon>Gammaproteobacteria</taxon>
        <taxon>Thiotrichales</taxon>
        <taxon>Thiotrichaceae</taxon>
        <taxon>Leucothrix</taxon>
    </lineage>
</organism>
<dbReference type="AlphaFoldDB" id="A0A317CH48"/>
<evidence type="ECO:0000313" key="11">
    <source>
        <dbReference type="Proteomes" id="UP000245539"/>
    </source>
</evidence>
<dbReference type="InterPro" id="IPR000223">
    <property type="entry name" value="Pept_S26A_signal_pept_1"/>
</dbReference>
<keyword evidence="11" id="KW-1185">Reference proteome</keyword>